<sequence>MRNPEPDRQPSLLPGLLAASMETVVISHDAVRRNLKNLMSRKLYVLTVCPHLLKNYTNELTTPLVNIFHQCLVSRVWPSPWKEARVTPMHKKERSELKTTAYLSPFGCHGMFLVAFVCLLCVGAAFSLYVPADRQRQHYSLDLISRVSVRLSVCSSSSFSSSSSSSFSSSSPPLHHTPINHSIIPCPRKRLRAAQPALSPCPLARLAPCSLAPLPAAPGGSNEVQVSQVSKSVREVSIGRLN</sequence>
<proteinExistence type="predicted"/>
<organism evidence="2 3">
    <name type="scientific">Portunus trituberculatus</name>
    <name type="common">Swimming crab</name>
    <name type="synonym">Neptunus trituberculatus</name>
    <dbReference type="NCBI Taxonomy" id="210409"/>
    <lineage>
        <taxon>Eukaryota</taxon>
        <taxon>Metazoa</taxon>
        <taxon>Ecdysozoa</taxon>
        <taxon>Arthropoda</taxon>
        <taxon>Crustacea</taxon>
        <taxon>Multicrustacea</taxon>
        <taxon>Malacostraca</taxon>
        <taxon>Eumalacostraca</taxon>
        <taxon>Eucarida</taxon>
        <taxon>Decapoda</taxon>
        <taxon>Pleocyemata</taxon>
        <taxon>Brachyura</taxon>
        <taxon>Eubrachyura</taxon>
        <taxon>Portunoidea</taxon>
        <taxon>Portunidae</taxon>
        <taxon>Portuninae</taxon>
        <taxon>Portunus</taxon>
    </lineage>
</organism>
<dbReference type="OrthoDB" id="6382830at2759"/>
<feature type="transmembrane region" description="Helical" evidence="1">
    <location>
        <begin position="101"/>
        <end position="130"/>
    </location>
</feature>
<evidence type="ECO:0000256" key="1">
    <source>
        <dbReference type="SAM" id="Phobius"/>
    </source>
</evidence>
<comment type="caution">
    <text evidence="2">The sequence shown here is derived from an EMBL/GenBank/DDBJ whole genome shotgun (WGS) entry which is preliminary data.</text>
</comment>
<dbReference type="AlphaFoldDB" id="A0A5B7CKW6"/>
<gene>
    <name evidence="2" type="ORF">E2C01_000790</name>
</gene>
<dbReference type="Proteomes" id="UP000324222">
    <property type="component" value="Unassembled WGS sequence"/>
</dbReference>
<evidence type="ECO:0000313" key="2">
    <source>
        <dbReference type="EMBL" id="MPC08213.1"/>
    </source>
</evidence>
<keyword evidence="1" id="KW-0472">Membrane</keyword>
<evidence type="ECO:0000313" key="3">
    <source>
        <dbReference type="Proteomes" id="UP000324222"/>
    </source>
</evidence>
<reference evidence="2 3" key="1">
    <citation type="submission" date="2019-05" db="EMBL/GenBank/DDBJ databases">
        <title>Another draft genome of Portunus trituberculatus and its Hox gene families provides insights of decapod evolution.</title>
        <authorList>
            <person name="Jeong J.-H."/>
            <person name="Song I."/>
            <person name="Kim S."/>
            <person name="Choi T."/>
            <person name="Kim D."/>
            <person name="Ryu S."/>
            <person name="Kim W."/>
        </authorList>
    </citation>
    <scope>NUCLEOTIDE SEQUENCE [LARGE SCALE GENOMIC DNA]</scope>
    <source>
        <tissue evidence="2">Muscle</tissue>
    </source>
</reference>
<dbReference type="EMBL" id="VSRR010000021">
    <property type="protein sequence ID" value="MPC08213.1"/>
    <property type="molecule type" value="Genomic_DNA"/>
</dbReference>
<keyword evidence="1" id="KW-0812">Transmembrane</keyword>
<keyword evidence="1" id="KW-1133">Transmembrane helix</keyword>
<keyword evidence="3" id="KW-1185">Reference proteome</keyword>
<protein>
    <submittedName>
        <fullName evidence="2">Uncharacterized protein</fullName>
    </submittedName>
</protein>
<accession>A0A5B7CKW6</accession>
<name>A0A5B7CKW6_PORTR</name>